<dbReference type="EMBL" id="BDUF01000060">
    <property type="protein sequence ID" value="GAX90629.1"/>
    <property type="molecule type" value="Genomic_DNA"/>
</dbReference>
<dbReference type="Pfam" id="PF02585">
    <property type="entry name" value="PIG-L"/>
    <property type="match status" value="1"/>
</dbReference>
<organism evidence="2 3">
    <name type="scientific">Effusibacillus lacus</name>
    <dbReference type="NCBI Taxonomy" id="1348429"/>
    <lineage>
        <taxon>Bacteria</taxon>
        <taxon>Bacillati</taxon>
        <taxon>Bacillota</taxon>
        <taxon>Bacilli</taxon>
        <taxon>Bacillales</taxon>
        <taxon>Alicyclobacillaceae</taxon>
        <taxon>Effusibacillus</taxon>
    </lineage>
</organism>
<keyword evidence="3" id="KW-1185">Reference proteome</keyword>
<sequence>MIQPIKTCTLTILTLLFFFQSAYASVVKDEQSIVHEMKLESMGKRILIVVPHPDDETLATGGLIQRALQSGKKVRLLMLTNGDGFRLAAANLSGTPSPRPEHYKLLGEQRQTELLRATAKLGLSKNQVRFLGFPDAGLHLLWREYWNEDTKLCSRTGHTECPYDISVAAKAPYTGQQLVKLMVAEISRFRPTDVFYPDTEDSHNDHWAAGAFTRYVLRKHKHKVQEWSYLVHYPDWPHSQTCGSASVLPVPGKDRMWSTNWHSLRLSETEVSVKALALDEHRSQMQIMPDFLRSFIRTNELYKKIEC</sequence>
<protein>
    <submittedName>
        <fullName evidence="2">LmbE family protein</fullName>
    </submittedName>
</protein>
<dbReference type="Proteomes" id="UP000217785">
    <property type="component" value="Unassembled WGS sequence"/>
</dbReference>
<dbReference type="PANTHER" id="PTHR12993:SF29">
    <property type="entry name" value="BLR3841 PROTEIN"/>
    <property type="match status" value="1"/>
</dbReference>
<dbReference type="AlphaFoldDB" id="A0A292YNZ1"/>
<comment type="caution">
    <text evidence="2">The sequence shown here is derived from an EMBL/GenBank/DDBJ whole genome shotgun (WGS) entry which is preliminary data.</text>
</comment>
<accession>A0A292YNZ1</accession>
<dbReference type="GO" id="GO:0016811">
    <property type="term" value="F:hydrolase activity, acting on carbon-nitrogen (but not peptide) bonds, in linear amides"/>
    <property type="evidence" value="ECO:0007669"/>
    <property type="project" value="TreeGrafter"/>
</dbReference>
<evidence type="ECO:0000256" key="1">
    <source>
        <dbReference type="SAM" id="SignalP"/>
    </source>
</evidence>
<feature type="chain" id="PRO_5039419530" evidence="1">
    <location>
        <begin position="25"/>
        <end position="307"/>
    </location>
</feature>
<dbReference type="SUPFAM" id="SSF102588">
    <property type="entry name" value="LmbE-like"/>
    <property type="match status" value="1"/>
</dbReference>
<dbReference type="Gene3D" id="3.40.50.10320">
    <property type="entry name" value="LmbE-like"/>
    <property type="match status" value="1"/>
</dbReference>
<dbReference type="InterPro" id="IPR003737">
    <property type="entry name" value="GlcNAc_PI_deacetylase-related"/>
</dbReference>
<dbReference type="PANTHER" id="PTHR12993">
    <property type="entry name" value="N-ACETYLGLUCOSAMINYL-PHOSPHATIDYLINOSITOL DE-N-ACETYLASE-RELATED"/>
    <property type="match status" value="1"/>
</dbReference>
<evidence type="ECO:0000313" key="3">
    <source>
        <dbReference type="Proteomes" id="UP000217785"/>
    </source>
</evidence>
<evidence type="ECO:0000313" key="2">
    <source>
        <dbReference type="EMBL" id="GAX90629.1"/>
    </source>
</evidence>
<feature type="signal peptide" evidence="1">
    <location>
        <begin position="1"/>
        <end position="24"/>
    </location>
</feature>
<keyword evidence="1" id="KW-0732">Signal</keyword>
<dbReference type="InterPro" id="IPR024078">
    <property type="entry name" value="LmbE-like_dom_sf"/>
</dbReference>
<dbReference type="RefSeq" id="WP_165912705.1">
    <property type="nucleotide sequence ID" value="NZ_BDUF01000060.1"/>
</dbReference>
<reference evidence="3" key="1">
    <citation type="submission" date="2017-07" db="EMBL/GenBank/DDBJ databases">
        <title>Draft genome sequence of Effusibacillus lacus strain skLN1.</title>
        <authorList>
            <person name="Watanabe M."/>
            <person name="Kojima H."/>
            <person name="Fukui M."/>
        </authorList>
    </citation>
    <scope>NUCLEOTIDE SEQUENCE [LARGE SCALE GENOMIC DNA]</scope>
    <source>
        <strain evidence="3">skLN1</strain>
    </source>
</reference>
<proteinExistence type="predicted"/>
<name>A0A292YNZ1_9BACL</name>